<feature type="compositionally biased region" description="Basic and acidic residues" evidence="5">
    <location>
        <begin position="498"/>
        <end position="507"/>
    </location>
</feature>
<evidence type="ECO:0000256" key="3">
    <source>
        <dbReference type="PROSITE-ProRule" id="PRU00221"/>
    </source>
</evidence>
<dbReference type="EMBL" id="JAZGQO010000002">
    <property type="protein sequence ID" value="KAK6191904.1"/>
    <property type="molecule type" value="Genomic_DNA"/>
</dbReference>
<reference evidence="8 9" key="1">
    <citation type="submission" date="2024-01" db="EMBL/GenBank/DDBJ databases">
        <title>The genome of the rayed Mediterranean limpet Patella caerulea (Linnaeus, 1758).</title>
        <authorList>
            <person name="Anh-Thu Weber A."/>
            <person name="Halstead-Nussloch G."/>
        </authorList>
    </citation>
    <scope>NUCLEOTIDE SEQUENCE [LARGE SCALE GENOMIC DNA]</scope>
    <source>
        <strain evidence="8">AATW-2023a</strain>
        <tissue evidence="8">Whole specimen</tissue>
    </source>
</reference>
<evidence type="ECO:0000259" key="7">
    <source>
        <dbReference type="Pfam" id="PF25469"/>
    </source>
</evidence>
<dbReference type="PROSITE" id="PS50082">
    <property type="entry name" value="WD_REPEATS_2"/>
    <property type="match status" value="1"/>
</dbReference>
<dbReference type="InterPro" id="IPR007111">
    <property type="entry name" value="NACHT_NTPase"/>
</dbReference>
<dbReference type="PROSITE" id="PS50294">
    <property type="entry name" value="WD_REPEATS_REGION"/>
    <property type="match status" value="1"/>
</dbReference>
<feature type="compositionally biased region" description="Polar residues" evidence="5">
    <location>
        <begin position="179"/>
        <end position="190"/>
    </location>
</feature>
<dbReference type="PANTHER" id="PTHR19871:SF43">
    <property type="entry name" value="SI:CH211-212K18.6"/>
    <property type="match status" value="1"/>
</dbReference>
<proteinExistence type="predicted"/>
<evidence type="ECO:0000256" key="1">
    <source>
        <dbReference type="ARBA" id="ARBA00022574"/>
    </source>
</evidence>
<dbReference type="InterPro" id="IPR027417">
    <property type="entry name" value="P-loop_NTPase"/>
</dbReference>
<dbReference type="Pfam" id="PF05729">
    <property type="entry name" value="NACHT"/>
    <property type="match status" value="1"/>
</dbReference>
<feature type="coiled-coil region" evidence="4">
    <location>
        <begin position="731"/>
        <end position="758"/>
    </location>
</feature>
<dbReference type="SUPFAM" id="SSF69322">
    <property type="entry name" value="Tricorn protease domain 2"/>
    <property type="match status" value="1"/>
</dbReference>
<dbReference type="Proteomes" id="UP001347796">
    <property type="component" value="Unassembled WGS sequence"/>
</dbReference>
<evidence type="ECO:0000313" key="8">
    <source>
        <dbReference type="EMBL" id="KAK6191904.1"/>
    </source>
</evidence>
<feature type="region of interest" description="Disordered" evidence="5">
    <location>
        <begin position="2068"/>
        <end position="2097"/>
    </location>
</feature>
<dbReference type="InterPro" id="IPR036322">
    <property type="entry name" value="WD40_repeat_dom_sf"/>
</dbReference>
<feature type="compositionally biased region" description="Low complexity" evidence="5">
    <location>
        <begin position="254"/>
        <end position="264"/>
    </location>
</feature>
<dbReference type="PROSITE" id="PS00678">
    <property type="entry name" value="WD_REPEATS_1"/>
    <property type="match status" value="1"/>
</dbReference>
<dbReference type="Pfam" id="PF25469">
    <property type="entry name" value="WHD_NWD1"/>
    <property type="match status" value="1"/>
</dbReference>
<keyword evidence="4" id="KW-0175">Coiled coil</keyword>
<gene>
    <name evidence="8" type="ORF">SNE40_003480</name>
</gene>
<dbReference type="Gene3D" id="1.25.40.370">
    <property type="match status" value="1"/>
</dbReference>
<feature type="domain" description="NACHT" evidence="6">
    <location>
        <begin position="791"/>
        <end position="963"/>
    </location>
</feature>
<dbReference type="PANTHER" id="PTHR19871">
    <property type="entry name" value="BETA TRANSDUCIN-RELATED PROTEIN"/>
    <property type="match status" value="1"/>
</dbReference>
<protein>
    <submittedName>
        <fullName evidence="8">Uncharacterized protein</fullName>
    </submittedName>
</protein>
<feature type="compositionally biased region" description="Basic and acidic residues" evidence="5">
    <location>
        <begin position="1824"/>
        <end position="1838"/>
    </location>
</feature>
<evidence type="ECO:0000256" key="5">
    <source>
        <dbReference type="SAM" id="MobiDB-lite"/>
    </source>
</evidence>
<evidence type="ECO:0000256" key="2">
    <source>
        <dbReference type="ARBA" id="ARBA00022737"/>
    </source>
</evidence>
<feature type="compositionally biased region" description="Acidic residues" evidence="5">
    <location>
        <begin position="2083"/>
        <end position="2097"/>
    </location>
</feature>
<feature type="compositionally biased region" description="Polar residues" evidence="5">
    <location>
        <begin position="232"/>
        <end position="244"/>
    </location>
</feature>
<dbReference type="Gene3D" id="3.40.50.300">
    <property type="entry name" value="P-loop containing nucleotide triphosphate hydrolases"/>
    <property type="match status" value="1"/>
</dbReference>
<feature type="region of interest" description="Disordered" evidence="5">
    <location>
        <begin position="491"/>
        <end position="521"/>
    </location>
</feature>
<feature type="compositionally biased region" description="Basic and acidic residues" evidence="5">
    <location>
        <begin position="169"/>
        <end position="178"/>
    </location>
</feature>
<dbReference type="InterPro" id="IPR052752">
    <property type="entry name" value="NACHT-WD_repeat"/>
</dbReference>
<name>A0AAN8KGI9_PATCE</name>
<dbReference type="SUPFAM" id="SSF50978">
    <property type="entry name" value="WD40 repeat-like"/>
    <property type="match status" value="1"/>
</dbReference>
<dbReference type="InterPro" id="IPR019775">
    <property type="entry name" value="WD40_repeat_CS"/>
</dbReference>
<keyword evidence="2" id="KW-0677">Repeat</keyword>
<feature type="repeat" description="WD" evidence="3">
    <location>
        <begin position="1325"/>
        <end position="1366"/>
    </location>
</feature>
<feature type="domain" description="NWD1/2-like winged helix-turn-helix" evidence="7">
    <location>
        <begin position="1020"/>
        <end position="1123"/>
    </location>
</feature>
<accession>A0AAN8KGI9</accession>
<sequence>MPPVAAFLPPISNIHQQKLGVKLKSVSKRPKSNKVKLKGIVDVQETNKRVNKLIQLADEGRRRSNILPPLESESSFYRAPKKGASVHAFTEDVGGIEGVLQRKYKKISVDLDKKIVTHLRRKLSKRIEQRYSDTNDDLDAEYFLRMSQAKSKQTGKLPDKRNIFSKYSDTGEKIHEKTQPSNDKTNSTTRKSPRKPKLDPLTPHESAEQNDNDQVVNGNQSPEDERPEETNQDNGDNKQSATELSEQKDDIVSKSEVSPEPSVEVKQKKSVTMAATTAGETTTEAESMDEDDKEVFELTQHKPPETPVVEKRVGFRLTDVSPVTTPIAFRPETRENTALSTVNKIKQIVKGYVQRRCRTESRIINLYVCSEFVGTETERTILMQKVYPRVRRYCQELGYDFRAIDLHWSLQDEISDDHKIPALCKKVIEECQEDSIAIDFLIICGEKYGTYILPNEIPKDEFEDILSAAKTFHKTELSSIREQLVAIDSKVEGDDDADNKTESDRFSEGNPEPPARPRRRASLIKKESIRDLKAREEDLPDTDMLEQWYILDENCVPPVYRLQNISSSYKDILNKDFAKRTQAKNNYISVLKKMLKTIQKYATQVVESPEERRKYFVSLFDMELEHGLETDISRPHSFLVKRTIPGVRNSLDDVASAKYLDVTHPRSQQMDNSRDERIQHLRDQVLPVKVPELYRNDIEVEWHTGGINPQGKREHAVYTERLCKLVFDTLKREIGTALEKKEKKMDEATQLCNEVAQHVAQCHKRAAHFQGCKDVLQTIKAYMRSDTTLPLVVYGKSGTGKSALLAKTSKEIYRWFKGSDIRVIYRQIATTVTSTNIRTLLRSICLQMCEIFDNNYSEVARDYKGVINDFSYRMGQASKDKPLVIILDAIDRLSDAHDGRKLIWLPKELPPYVHIIVSTLPDEKYQCYNILKKQYEGNEDCLLEISELPSDDAATILKHWLSSKKKGLTEHQYDILMESLRNCPTPLYLKTAFQDALEWTSYTNPDMIKLGETVKKIATIKFGRLERDHGEPIVRRALGYITASRNGITDSEMEDLLSLDDVVMDDVTAFNKPCKRRLPQIRWESLKADLGDYLLKISADKTTTLCWTHVDFFEAAQERYLLQRDKAPSYHRALAEYFRGIWCEKPKPHSGNDKGSERFVSPQPLYFEPEGSKQDGKDRIYNLRKINELPYHLVNSHQPEVLKSETLCNFEWILAKLCGTSLTALLEEYQYVLTIDPKDFDFKALSDALHLSTNALLREPRQLASQLIGRLHGILARDIPATAGDPRKYPYLHQLAAQAQQSSLPALIPSAACLTEPGGILFDLLSGHTEPITAVTLTNDGFKAVTASADKTIKLWDLRSEKVVKTIEGVGSRVNRIRLAMNNTYIITNEENVIKIWSMSTGACLFTIAEYVDPAVTITAGDGALLVACFCGSNMIRTWDLRSLNFMGEERIPGTCIHKDRSILAADNSPTERVLVAFRSANYALVIGARSKKVLQKLVCHEESSSIVALAITAEYFVLGCRQQYMKLHEIHQLELFDTKKGYYIRSVRGCMHDKITELHLNLHGSHAIAVCTSEKNNTSDIALWNLETEDHKHLATHARLSTIGACCDFRFCLTAAKDDNTLRIWNLSKKVNQHAPKLKKSMGVGQIFPMVENPRYVVAKAVNHGPISVWNVAKAKCLQTAVRIERGMTETSDVVIARNSQLVILTDRGFSNATDDSKPVFQTVLIYNLETKRYERKLTSCYIVPAPSHEYVLLDDEHLMGPSDNRSHFVVWNLVSGHVVYRIRPEFKEKPVKTKFAKGMAMLGVGGTKKKRNSDQSMTPWDLRAETESAKTRRDQQEREMERARLQNLKNEKENSMEQFIVSGDQKTLVASYFAHHLCVFDIPSQRHTQIIENEYSMLFLHVAALTYDGSHLVHANYDEESKISYVTLWDCKTGDVKRRLKNESDVCAVAITDTANRVVIGKSPSELHIWDPMGTKQVQKIKGYSGLRFSMGSKIFIVDEGQRAIVLAGDISVWDIQNATVLAVFTPDTKVMCCELAYHGRLITFGLYEKSEVIILKLQAKDEPPIADSKEDLEGKNIFGEIDESSDEEEEEEES</sequence>
<evidence type="ECO:0000256" key="4">
    <source>
        <dbReference type="SAM" id="Coils"/>
    </source>
</evidence>
<dbReference type="SUPFAM" id="SSF52540">
    <property type="entry name" value="P-loop containing nucleoside triphosphate hydrolases"/>
    <property type="match status" value="1"/>
</dbReference>
<dbReference type="Pfam" id="PF00400">
    <property type="entry name" value="WD40"/>
    <property type="match status" value="1"/>
</dbReference>
<keyword evidence="1 3" id="KW-0853">WD repeat</keyword>
<dbReference type="SMART" id="SM00320">
    <property type="entry name" value="WD40"/>
    <property type="match status" value="6"/>
</dbReference>
<comment type="caution">
    <text evidence="8">The sequence shown here is derived from an EMBL/GenBank/DDBJ whole genome shotgun (WGS) entry which is preliminary data.</text>
</comment>
<feature type="compositionally biased region" description="Low complexity" evidence="5">
    <location>
        <begin position="272"/>
        <end position="285"/>
    </location>
</feature>
<evidence type="ECO:0000313" key="9">
    <source>
        <dbReference type="Proteomes" id="UP001347796"/>
    </source>
</evidence>
<feature type="region of interest" description="Disordered" evidence="5">
    <location>
        <begin position="1808"/>
        <end position="1838"/>
    </location>
</feature>
<dbReference type="InterPro" id="IPR001680">
    <property type="entry name" value="WD40_rpt"/>
</dbReference>
<keyword evidence="9" id="KW-1185">Reference proteome</keyword>
<organism evidence="8 9">
    <name type="scientific">Patella caerulea</name>
    <name type="common">Rayed Mediterranean limpet</name>
    <dbReference type="NCBI Taxonomy" id="87958"/>
    <lineage>
        <taxon>Eukaryota</taxon>
        <taxon>Metazoa</taxon>
        <taxon>Spiralia</taxon>
        <taxon>Lophotrochozoa</taxon>
        <taxon>Mollusca</taxon>
        <taxon>Gastropoda</taxon>
        <taxon>Patellogastropoda</taxon>
        <taxon>Patelloidea</taxon>
        <taxon>Patellidae</taxon>
        <taxon>Patella</taxon>
    </lineage>
</organism>
<dbReference type="InterPro" id="IPR057588">
    <property type="entry name" value="NWD1/2-like_WH"/>
</dbReference>
<dbReference type="InterPro" id="IPR015943">
    <property type="entry name" value="WD40/YVTN_repeat-like_dom_sf"/>
</dbReference>
<feature type="compositionally biased region" description="Basic and acidic residues" evidence="5">
    <location>
        <begin position="2068"/>
        <end position="2077"/>
    </location>
</feature>
<evidence type="ECO:0000259" key="6">
    <source>
        <dbReference type="Pfam" id="PF05729"/>
    </source>
</evidence>
<feature type="region of interest" description="Disordered" evidence="5">
    <location>
        <begin position="168"/>
        <end position="292"/>
    </location>
</feature>
<dbReference type="Gene3D" id="2.130.10.10">
    <property type="entry name" value="YVTN repeat-like/Quinoprotein amine dehydrogenase"/>
    <property type="match status" value="3"/>
</dbReference>